<dbReference type="Gene3D" id="1.20.1070.10">
    <property type="entry name" value="Rhodopsin 7-helix transmembrane proteins"/>
    <property type="match status" value="1"/>
</dbReference>
<evidence type="ECO:0000256" key="1">
    <source>
        <dbReference type="ARBA" id="ARBA00004370"/>
    </source>
</evidence>
<dbReference type="SUPFAM" id="SSF81321">
    <property type="entry name" value="Family A G protein-coupled receptor-like"/>
    <property type="match status" value="1"/>
</dbReference>
<feature type="transmembrane region" description="Helical" evidence="5">
    <location>
        <begin position="6"/>
        <end position="25"/>
    </location>
</feature>
<feature type="transmembrane region" description="Helical" evidence="5">
    <location>
        <begin position="226"/>
        <end position="246"/>
    </location>
</feature>
<evidence type="ECO:0000313" key="8">
    <source>
        <dbReference type="Proteomes" id="UP000694523"/>
    </source>
</evidence>
<dbReference type="FunFam" id="1.20.1070.10:FF:000096">
    <property type="entry name" value="Odorant receptor 131-2"/>
    <property type="match status" value="1"/>
</dbReference>
<evidence type="ECO:0000256" key="4">
    <source>
        <dbReference type="ARBA" id="ARBA00023136"/>
    </source>
</evidence>
<keyword evidence="8" id="KW-1185">Reference proteome</keyword>
<dbReference type="GO" id="GO:0005549">
    <property type="term" value="F:odorant binding"/>
    <property type="evidence" value="ECO:0007669"/>
    <property type="project" value="TreeGrafter"/>
</dbReference>
<dbReference type="CDD" id="cd00637">
    <property type="entry name" value="7tm_classA_rhodopsin-like"/>
    <property type="match status" value="1"/>
</dbReference>
<dbReference type="PROSITE" id="PS50262">
    <property type="entry name" value="G_PROTEIN_RECEP_F1_2"/>
    <property type="match status" value="1"/>
</dbReference>
<comment type="subcellular location">
    <subcellularLocation>
        <location evidence="1">Membrane</location>
    </subcellularLocation>
</comment>
<keyword evidence="3 5" id="KW-1133">Transmembrane helix</keyword>
<name>A0A8C6SJH6_9GOBI</name>
<evidence type="ECO:0000256" key="2">
    <source>
        <dbReference type="ARBA" id="ARBA00022692"/>
    </source>
</evidence>
<reference evidence="7" key="1">
    <citation type="submission" date="2025-08" db="UniProtKB">
        <authorList>
            <consortium name="Ensembl"/>
        </authorList>
    </citation>
    <scope>IDENTIFICATION</scope>
</reference>
<sequence>GYNCNLYAIVFIVIFVCLLCPRSKIFKTTPRYILFIHLVICDIILMTLLTLLHLLSYIVYTLNVSLCSLIVLLATAANYKSQMTLAVMSLECYIAVCYPLRHSQICTVKKTYIVIACIWLINALNLLPDVCVALATEPLEFFHSSVWCGNKYMVFPVLVIVWFTLISTYLRILFTAKSAAADAQKARNTVLLHSFQLLLSMLTYIYFPILLKLQSMFPNSQRDIRFALTVFINIMPRIISPLLYGLRDKTFQKYLKRHVFFANNFRVKGREEWKRHLANCQNRDLNT</sequence>
<dbReference type="PRINTS" id="PR00237">
    <property type="entry name" value="GPCRRHODOPSN"/>
</dbReference>
<feature type="transmembrane region" description="Helical" evidence="5">
    <location>
        <begin position="155"/>
        <end position="174"/>
    </location>
</feature>
<feature type="transmembrane region" description="Helical" evidence="5">
    <location>
        <begin position="186"/>
        <end position="206"/>
    </location>
</feature>
<dbReference type="InterPro" id="IPR000276">
    <property type="entry name" value="GPCR_Rhodpsn"/>
</dbReference>
<evidence type="ECO:0000259" key="6">
    <source>
        <dbReference type="PROSITE" id="PS50262"/>
    </source>
</evidence>
<evidence type="ECO:0000313" key="7">
    <source>
        <dbReference type="Ensembl" id="ENSNMLP00000006174.1"/>
    </source>
</evidence>
<feature type="transmembrane region" description="Helical" evidence="5">
    <location>
        <begin position="57"/>
        <end position="79"/>
    </location>
</feature>
<feature type="transmembrane region" description="Helical" evidence="5">
    <location>
        <begin position="32"/>
        <end position="51"/>
    </location>
</feature>
<feature type="domain" description="G-protein coupled receptors family 1 profile" evidence="6">
    <location>
        <begin position="4"/>
        <end position="244"/>
    </location>
</feature>
<dbReference type="PANTHER" id="PTHR26451">
    <property type="entry name" value="G_PROTEIN_RECEP_F1_2 DOMAIN-CONTAINING PROTEIN"/>
    <property type="match status" value="1"/>
</dbReference>
<dbReference type="Ensembl" id="ENSNMLT00000007072.1">
    <property type="protein sequence ID" value="ENSNMLP00000006174.1"/>
    <property type="gene ID" value="ENSNMLG00000004505.1"/>
</dbReference>
<organism evidence="7 8">
    <name type="scientific">Neogobius melanostomus</name>
    <name type="common">round goby</name>
    <dbReference type="NCBI Taxonomy" id="47308"/>
    <lineage>
        <taxon>Eukaryota</taxon>
        <taxon>Metazoa</taxon>
        <taxon>Chordata</taxon>
        <taxon>Craniata</taxon>
        <taxon>Vertebrata</taxon>
        <taxon>Euteleostomi</taxon>
        <taxon>Actinopterygii</taxon>
        <taxon>Neopterygii</taxon>
        <taxon>Teleostei</taxon>
        <taxon>Neoteleostei</taxon>
        <taxon>Acanthomorphata</taxon>
        <taxon>Gobiaria</taxon>
        <taxon>Gobiiformes</taxon>
        <taxon>Gobioidei</taxon>
        <taxon>Gobiidae</taxon>
        <taxon>Benthophilinae</taxon>
        <taxon>Neogobiini</taxon>
        <taxon>Neogobius</taxon>
    </lineage>
</organism>
<keyword evidence="2 5" id="KW-0812">Transmembrane</keyword>
<proteinExistence type="predicted"/>
<evidence type="ECO:0000256" key="3">
    <source>
        <dbReference type="ARBA" id="ARBA00022989"/>
    </source>
</evidence>
<accession>A0A8C6SJH6</accession>
<dbReference type="GO" id="GO:0004930">
    <property type="term" value="F:G protein-coupled receptor activity"/>
    <property type="evidence" value="ECO:0007669"/>
    <property type="project" value="InterPro"/>
</dbReference>
<dbReference type="GO" id="GO:0004984">
    <property type="term" value="F:olfactory receptor activity"/>
    <property type="evidence" value="ECO:0007669"/>
    <property type="project" value="TreeGrafter"/>
</dbReference>
<dbReference type="InterPro" id="IPR052921">
    <property type="entry name" value="GPCR1_Superfamily_Member"/>
</dbReference>
<feature type="transmembrane region" description="Helical" evidence="5">
    <location>
        <begin position="111"/>
        <end position="135"/>
    </location>
</feature>
<reference evidence="7" key="2">
    <citation type="submission" date="2025-09" db="UniProtKB">
        <authorList>
            <consortium name="Ensembl"/>
        </authorList>
    </citation>
    <scope>IDENTIFICATION</scope>
</reference>
<evidence type="ECO:0000256" key="5">
    <source>
        <dbReference type="SAM" id="Phobius"/>
    </source>
</evidence>
<dbReference type="InterPro" id="IPR017452">
    <property type="entry name" value="GPCR_Rhodpsn_7TM"/>
</dbReference>
<protein>
    <recommendedName>
        <fullName evidence="6">G-protein coupled receptors family 1 profile domain-containing protein</fullName>
    </recommendedName>
</protein>
<dbReference type="Pfam" id="PF00001">
    <property type="entry name" value="7tm_1"/>
    <property type="match status" value="1"/>
</dbReference>
<dbReference type="GO" id="GO:0016020">
    <property type="term" value="C:membrane"/>
    <property type="evidence" value="ECO:0007669"/>
    <property type="project" value="UniProtKB-SubCell"/>
</dbReference>
<keyword evidence="4 5" id="KW-0472">Membrane</keyword>
<dbReference type="AlphaFoldDB" id="A0A8C6SJH6"/>
<dbReference type="Proteomes" id="UP000694523">
    <property type="component" value="Unplaced"/>
</dbReference>
<dbReference type="PANTHER" id="PTHR26451:SF998">
    <property type="entry name" value="ODORANT RECEPTOR-RELATED"/>
    <property type="match status" value="1"/>
</dbReference>